<accession>A0A834EVF8</accession>
<reference evidence="2 3" key="1">
    <citation type="journal article" date="2020" name="Nature">
        <title>Six reference-quality genomes reveal evolution of bat adaptations.</title>
        <authorList>
            <person name="Jebb D."/>
            <person name="Huang Z."/>
            <person name="Pippel M."/>
            <person name="Hughes G.M."/>
            <person name="Lavrichenko K."/>
            <person name="Devanna P."/>
            <person name="Winkler S."/>
            <person name="Jermiin L.S."/>
            <person name="Skirmuntt E.C."/>
            <person name="Katzourakis A."/>
            <person name="Burkitt-Gray L."/>
            <person name="Ray D.A."/>
            <person name="Sullivan K.A.M."/>
            <person name="Roscito J.G."/>
            <person name="Kirilenko B.M."/>
            <person name="Davalos L.M."/>
            <person name="Corthals A.P."/>
            <person name="Power M.L."/>
            <person name="Jones G."/>
            <person name="Ransome R.D."/>
            <person name="Dechmann D.K.N."/>
            <person name="Locatelli A.G."/>
            <person name="Puechmaille S.J."/>
            <person name="Fedrigo O."/>
            <person name="Jarvis E.D."/>
            <person name="Hiller M."/>
            <person name="Vernes S.C."/>
            <person name="Myers E.W."/>
            <person name="Teeling E.C."/>
        </authorList>
    </citation>
    <scope>NUCLEOTIDE SEQUENCE [LARGE SCALE GENOMIC DNA]</scope>
    <source>
        <strain evidence="2">Bat1K_MPI-CBG_1</strain>
    </source>
</reference>
<dbReference type="EMBL" id="JABVXQ010000001">
    <property type="protein sequence ID" value="KAF6130791.1"/>
    <property type="molecule type" value="Genomic_DNA"/>
</dbReference>
<evidence type="ECO:0000256" key="1">
    <source>
        <dbReference type="SAM" id="MobiDB-lite"/>
    </source>
</evidence>
<feature type="compositionally biased region" description="Basic and acidic residues" evidence="1">
    <location>
        <begin position="9"/>
        <end position="35"/>
    </location>
</feature>
<dbReference type="Proteomes" id="UP000664940">
    <property type="component" value="Unassembled WGS sequence"/>
</dbReference>
<proteinExistence type="predicted"/>
<evidence type="ECO:0000313" key="2">
    <source>
        <dbReference type="EMBL" id="KAF6130791.1"/>
    </source>
</evidence>
<comment type="caution">
    <text evidence="2">The sequence shown here is derived from an EMBL/GenBank/DDBJ whole genome shotgun (WGS) entry which is preliminary data.</text>
</comment>
<evidence type="ECO:0000313" key="3">
    <source>
        <dbReference type="Proteomes" id="UP000664940"/>
    </source>
</evidence>
<dbReference type="AlphaFoldDB" id="A0A834EVF8"/>
<gene>
    <name evidence="2" type="ORF">HJG60_007769</name>
</gene>
<feature type="region of interest" description="Disordered" evidence="1">
    <location>
        <begin position="1"/>
        <end position="35"/>
    </location>
</feature>
<sequence>MSIWRRKQRERERGREGGGTEGGREGGREETLGEQEAHLWQRTVWTVSGRLGALLTTPPNSLFSWHRLCLGHPVPSHLLLAPFLVSSVGRSRLLHPTPPNPTPPNPHRHAFLLRIPVALAIPGVHCPRCHERMAPQNLEHPTSPVRNRGRTH</sequence>
<protein>
    <submittedName>
        <fullName evidence="2">Uncharacterized protein</fullName>
    </submittedName>
</protein>
<organism evidence="2 3">
    <name type="scientific">Phyllostomus discolor</name>
    <name type="common">pale spear-nosed bat</name>
    <dbReference type="NCBI Taxonomy" id="89673"/>
    <lineage>
        <taxon>Eukaryota</taxon>
        <taxon>Metazoa</taxon>
        <taxon>Chordata</taxon>
        <taxon>Craniata</taxon>
        <taxon>Vertebrata</taxon>
        <taxon>Euteleostomi</taxon>
        <taxon>Mammalia</taxon>
        <taxon>Eutheria</taxon>
        <taxon>Laurasiatheria</taxon>
        <taxon>Chiroptera</taxon>
        <taxon>Yangochiroptera</taxon>
        <taxon>Phyllostomidae</taxon>
        <taxon>Phyllostominae</taxon>
        <taxon>Phyllostomus</taxon>
    </lineage>
</organism>
<name>A0A834EVF8_9CHIR</name>